<feature type="compositionally biased region" description="Low complexity" evidence="1">
    <location>
        <begin position="37"/>
        <end position="46"/>
    </location>
</feature>
<comment type="caution">
    <text evidence="2">The sequence shown here is derived from an EMBL/GenBank/DDBJ whole genome shotgun (WGS) entry which is preliminary data.</text>
</comment>
<dbReference type="Proteomes" id="UP001605036">
    <property type="component" value="Unassembled WGS sequence"/>
</dbReference>
<gene>
    <name evidence="2" type="ORF">R1flu_008160</name>
</gene>
<feature type="region of interest" description="Disordered" evidence="1">
    <location>
        <begin position="1"/>
        <end position="49"/>
    </location>
</feature>
<reference evidence="2 3" key="1">
    <citation type="submission" date="2024-09" db="EMBL/GenBank/DDBJ databases">
        <title>Chromosome-scale assembly of Riccia fluitans.</title>
        <authorList>
            <person name="Paukszto L."/>
            <person name="Sawicki J."/>
            <person name="Karawczyk K."/>
            <person name="Piernik-Szablinska J."/>
            <person name="Szczecinska M."/>
            <person name="Mazdziarz M."/>
        </authorList>
    </citation>
    <scope>NUCLEOTIDE SEQUENCE [LARGE SCALE GENOMIC DNA]</scope>
    <source>
        <strain evidence="2">Rf_01</strain>
        <tissue evidence="2">Aerial parts of the thallus</tissue>
    </source>
</reference>
<keyword evidence="3" id="KW-1185">Reference proteome</keyword>
<protein>
    <submittedName>
        <fullName evidence="2">Uncharacterized protein</fullName>
    </submittedName>
</protein>
<dbReference type="EMBL" id="JBHFFA010000005">
    <property type="protein sequence ID" value="KAL2623915.1"/>
    <property type="molecule type" value="Genomic_DNA"/>
</dbReference>
<evidence type="ECO:0000256" key="1">
    <source>
        <dbReference type="SAM" id="MobiDB-lite"/>
    </source>
</evidence>
<accession>A0ABD1YBJ7</accession>
<sequence length="167" mass="18814">MVNQVTTRSKKREETPPEKPSISKGKKKEIWQKKVNTTDSSTSDSLTKAKAEKRNTCKDDIFDMIRKALKGMLTKPQAIPSALTSKEPPKVEVRSSIILPTPGRTPTVGSLINSDSPIVATMEFDLVQNLANTPPHIYLLQQIMTSPHLLKDLITWSHQRRLTRQTR</sequence>
<evidence type="ECO:0000313" key="3">
    <source>
        <dbReference type="Proteomes" id="UP001605036"/>
    </source>
</evidence>
<evidence type="ECO:0000313" key="2">
    <source>
        <dbReference type="EMBL" id="KAL2623915.1"/>
    </source>
</evidence>
<name>A0ABD1YBJ7_9MARC</name>
<dbReference type="AlphaFoldDB" id="A0ABD1YBJ7"/>
<proteinExistence type="predicted"/>
<organism evidence="2 3">
    <name type="scientific">Riccia fluitans</name>
    <dbReference type="NCBI Taxonomy" id="41844"/>
    <lineage>
        <taxon>Eukaryota</taxon>
        <taxon>Viridiplantae</taxon>
        <taxon>Streptophyta</taxon>
        <taxon>Embryophyta</taxon>
        <taxon>Marchantiophyta</taxon>
        <taxon>Marchantiopsida</taxon>
        <taxon>Marchantiidae</taxon>
        <taxon>Marchantiales</taxon>
        <taxon>Ricciaceae</taxon>
        <taxon>Riccia</taxon>
    </lineage>
</organism>